<proteinExistence type="predicted"/>
<reference evidence="2" key="1">
    <citation type="submission" date="2016-10" db="EMBL/GenBank/DDBJ databases">
        <authorList>
            <person name="Varghese N."/>
            <person name="Submissions S."/>
        </authorList>
    </citation>
    <scope>NUCLEOTIDE SEQUENCE [LARGE SCALE GENOMIC DNA]</scope>
    <source>
        <strain evidence="2">CGMCC 1.6199</strain>
    </source>
</reference>
<keyword evidence="2" id="KW-1185">Reference proteome</keyword>
<name>A0A1G9Z010_9BACI</name>
<dbReference type="STRING" id="482461.SAMN05216244_0125"/>
<evidence type="ECO:0000313" key="2">
    <source>
        <dbReference type="Proteomes" id="UP000182347"/>
    </source>
</evidence>
<evidence type="ECO:0000313" key="1">
    <source>
        <dbReference type="EMBL" id="SDN14131.1"/>
    </source>
</evidence>
<dbReference type="AlphaFoldDB" id="A0A1G9Z010"/>
<dbReference type="EMBL" id="FNHF01000011">
    <property type="protein sequence ID" value="SDN14131.1"/>
    <property type="molecule type" value="Genomic_DNA"/>
</dbReference>
<protein>
    <submittedName>
        <fullName evidence="1">Uncharacterized protein</fullName>
    </submittedName>
</protein>
<dbReference type="Proteomes" id="UP000182347">
    <property type="component" value="Unassembled WGS sequence"/>
</dbReference>
<gene>
    <name evidence="1" type="ORF">SAMN05216244_0125</name>
</gene>
<sequence>MRGLQKAKSGVRLSNISHAKQGMVLTIEPMVKAGESTDLLQMIGQLSPEMVKCVLTLNTPLPLPKKVLNINKSLSEGDCG</sequence>
<organism evidence="1 2">
    <name type="scientific">Sediminibacillus halophilus</name>
    <dbReference type="NCBI Taxonomy" id="482461"/>
    <lineage>
        <taxon>Bacteria</taxon>
        <taxon>Bacillati</taxon>
        <taxon>Bacillota</taxon>
        <taxon>Bacilli</taxon>
        <taxon>Bacillales</taxon>
        <taxon>Bacillaceae</taxon>
        <taxon>Sediminibacillus</taxon>
    </lineage>
</organism>
<dbReference type="RefSeq" id="WP_245693904.1">
    <property type="nucleotide sequence ID" value="NZ_FNHF01000011.1"/>
</dbReference>
<accession>A0A1G9Z010</accession>